<gene>
    <name evidence="1" type="ORF">QE152_g1732</name>
</gene>
<dbReference type="EMBL" id="JASPKY010000010">
    <property type="protein sequence ID" value="KAK9753765.1"/>
    <property type="molecule type" value="Genomic_DNA"/>
</dbReference>
<accession>A0AAW1N599</accession>
<evidence type="ECO:0000313" key="2">
    <source>
        <dbReference type="Proteomes" id="UP001458880"/>
    </source>
</evidence>
<sequence>MMLFLERAYTFESAFPRRKIFPSRRYFVWSEILPTSSLRHVKKKINTPKVNIKHYQSTINTTTGVWSSRVSGYNKKIVLQSTFLTVRVNTTTGVWSSRVSGYNKKIVLQSTFLTVREEGPCNEWKEDYRVAHSLMQLRQLKGKE</sequence>
<reference evidence="1 2" key="1">
    <citation type="journal article" date="2024" name="BMC Genomics">
        <title>De novo assembly and annotation of Popillia japonica's genome with initial clues to its potential as an invasive pest.</title>
        <authorList>
            <person name="Cucini C."/>
            <person name="Boschi S."/>
            <person name="Funari R."/>
            <person name="Cardaioli E."/>
            <person name="Iannotti N."/>
            <person name="Marturano G."/>
            <person name="Paoli F."/>
            <person name="Bruttini M."/>
            <person name="Carapelli A."/>
            <person name="Frati F."/>
            <person name="Nardi F."/>
        </authorList>
    </citation>
    <scope>NUCLEOTIDE SEQUENCE [LARGE SCALE GENOMIC DNA]</scope>
    <source>
        <strain evidence="1">DMR45628</strain>
    </source>
</reference>
<name>A0AAW1N599_POPJA</name>
<proteinExistence type="predicted"/>
<comment type="caution">
    <text evidence="1">The sequence shown here is derived from an EMBL/GenBank/DDBJ whole genome shotgun (WGS) entry which is preliminary data.</text>
</comment>
<dbReference type="Proteomes" id="UP001458880">
    <property type="component" value="Unassembled WGS sequence"/>
</dbReference>
<keyword evidence="2" id="KW-1185">Reference proteome</keyword>
<organism evidence="1 2">
    <name type="scientific">Popillia japonica</name>
    <name type="common">Japanese beetle</name>
    <dbReference type="NCBI Taxonomy" id="7064"/>
    <lineage>
        <taxon>Eukaryota</taxon>
        <taxon>Metazoa</taxon>
        <taxon>Ecdysozoa</taxon>
        <taxon>Arthropoda</taxon>
        <taxon>Hexapoda</taxon>
        <taxon>Insecta</taxon>
        <taxon>Pterygota</taxon>
        <taxon>Neoptera</taxon>
        <taxon>Endopterygota</taxon>
        <taxon>Coleoptera</taxon>
        <taxon>Polyphaga</taxon>
        <taxon>Scarabaeiformia</taxon>
        <taxon>Scarabaeidae</taxon>
        <taxon>Rutelinae</taxon>
        <taxon>Popillia</taxon>
    </lineage>
</organism>
<evidence type="ECO:0000313" key="1">
    <source>
        <dbReference type="EMBL" id="KAK9753765.1"/>
    </source>
</evidence>
<dbReference type="AlphaFoldDB" id="A0AAW1N599"/>
<protein>
    <submittedName>
        <fullName evidence="1">Uncharacterized protein</fullName>
    </submittedName>
</protein>